<dbReference type="EMBL" id="SWKV01000057">
    <property type="protein sequence ID" value="KAF3035560.1"/>
    <property type="molecule type" value="Genomic_DNA"/>
</dbReference>
<proteinExistence type="predicted"/>
<keyword evidence="2" id="KW-1185">Reference proteome</keyword>
<reference evidence="1" key="1">
    <citation type="submission" date="2019-04" db="EMBL/GenBank/DDBJ databases">
        <title>Sequencing of skin fungus with MAO and IRED activity.</title>
        <authorList>
            <person name="Marsaioli A.J."/>
            <person name="Bonatto J.M.C."/>
            <person name="Reis Junior O."/>
        </authorList>
    </citation>
    <scope>NUCLEOTIDE SEQUENCE</scope>
    <source>
        <strain evidence="1">28M1</strain>
    </source>
</reference>
<dbReference type="AlphaFoldDB" id="A0A9P5BYB0"/>
<organism evidence="1 2">
    <name type="scientific">Didymella heteroderae</name>
    <dbReference type="NCBI Taxonomy" id="1769908"/>
    <lineage>
        <taxon>Eukaryota</taxon>
        <taxon>Fungi</taxon>
        <taxon>Dikarya</taxon>
        <taxon>Ascomycota</taxon>
        <taxon>Pezizomycotina</taxon>
        <taxon>Dothideomycetes</taxon>
        <taxon>Pleosporomycetidae</taxon>
        <taxon>Pleosporales</taxon>
        <taxon>Pleosporineae</taxon>
        <taxon>Didymellaceae</taxon>
        <taxon>Didymella</taxon>
    </lineage>
</organism>
<dbReference type="OrthoDB" id="529273at2759"/>
<gene>
    <name evidence="1" type="ORF">E8E12_004634</name>
</gene>
<accession>A0A9P5BYB0</accession>
<evidence type="ECO:0000313" key="2">
    <source>
        <dbReference type="Proteomes" id="UP000758155"/>
    </source>
</evidence>
<sequence length="52" mass="6106">MDFYAQSAFGPEDTPVSRFNRMLIDSNLRWMFGMVAGAKYQQLDKTHRKTTF</sequence>
<comment type="caution">
    <text evidence="1">The sequence shown here is derived from an EMBL/GenBank/DDBJ whole genome shotgun (WGS) entry which is preliminary data.</text>
</comment>
<protein>
    <submittedName>
        <fullName evidence="1">Uncharacterized protein</fullName>
    </submittedName>
</protein>
<name>A0A9P5BYB0_9PLEO</name>
<evidence type="ECO:0000313" key="1">
    <source>
        <dbReference type="EMBL" id="KAF3035560.1"/>
    </source>
</evidence>
<dbReference type="Proteomes" id="UP000758155">
    <property type="component" value="Unassembled WGS sequence"/>
</dbReference>